<evidence type="ECO:0000256" key="12">
    <source>
        <dbReference type="SAM" id="MobiDB-lite"/>
    </source>
</evidence>
<dbReference type="InParanoid" id="A0A068TVH7"/>
<dbReference type="InterPro" id="IPR001356">
    <property type="entry name" value="HD"/>
</dbReference>
<dbReference type="GO" id="GO:0005634">
    <property type="term" value="C:nucleus"/>
    <property type="evidence" value="ECO:0007669"/>
    <property type="project" value="UniProtKB-SubCell"/>
</dbReference>
<keyword evidence="15" id="KW-1185">Reference proteome</keyword>
<evidence type="ECO:0000256" key="8">
    <source>
        <dbReference type="PROSITE-ProRule" id="PRU00108"/>
    </source>
</evidence>
<dbReference type="EMBL" id="HG739089">
    <property type="protein sequence ID" value="CDP00280.1"/>
    <property type="molecule type" value="Genomic_DNA"/>
</dbReference>
<dbReference type="GO" id="GO:0000976">
    <property type="term" value="F:transcription cis-regulatory region binding"/>
    <property type="evidence" value="ECO:0007669"/>
    <property type="project" value="UniProtKB-ARBA"/>
</dbReference>
<comment type="function">
    <text evidence="10">Transcription factor.</text>
</comment>
<dbReference type="InterPro" id="IPR009057">
    <property type="entry name" value="Homeodomain-like_sf"/>
</dbReference>
<dbReference type="PROSITE" id="PS50071">
    <property type="entry name" value="HOMEOBOX_2"/>
    <property type="match status" value="1"/>
</dbReference>
<evidence type="ECO:0000256" key="10">
    <source>
        <dbReference type="RuleBase" id="RU369038"/>
    </source>
</evidence>
<dbReference type="Pfam" id="PF00046">
    <property type="entry name" value="Homeodomain"/>
    <property type="match status" value="1"/>
</dbReference>
<dbReference type="PhylomeDB" id="A0A068TVH7"/>
<evidence type="ECO:0000256" key="5">
    <source>
        <dbReference type="ARBA" id="ARBA00023163"/>
    </source>
</evidence>
<dbReference type="OrthoDB" id="6159439at2759"/>
<evidence type="ECO:0000256" key="9">
    <source>
        <dbReference type="RuleBase" id="RU000682"/>
    </source>
</evidence>
<evidence type="ECO:0000259" key="13">
    <source>
        <dbReference type="PROSITE" id="PS50071"/>
    </source>
</evidence>
<feature type="domain" description="Homeobox" evidence="13">
    <location>
        <begin position="82"/>
        <end position="142"/>
    </location>
</feature>
<dbReference type="Gramene" id="CDP00280">
    <property type="protein sequence ID" value="CDP00280"/>
    <property type="gene ID" value="GSCOC_T00032169001"/>
</dbReference>
<dbReference type="STRING" id="49390.A0A068TVH7"/>
<feature type="compositionally biased region" description="Basic and acidic residues" evidence="12">
    <location>
        <begin position="185"/>
        <end position="195"/>
    </location>
</feature>
<dbReference type="PANTHER" id="PTHR24326">
    <property type="entry name" value="HOMEOBOX-LEUCINE ZIPPER PROTEIN"/>
    <property type="match status" value="1"/>
</dbReference>
<keyword evidence="4 8" id="KW-0371">Homeobox</keyword>
<dbReference type="AlphaFoldDB" id="A0A068TVH7"/>
<dbReference type="InterPro" id="IPR045224">
    <property type="entry name" value="HDZip_class_I_plant"/>
</dbReference>
<evidence type="ECO:0000313" key="14">
    <source>
        <dbReference type="EMBL" id="CDP00280.1"/>
    </source>
</evidence>
<dbReference type="Pfam" id="PF02183">
    <property type="entry name" value="HALZ"/>
    <property type="match status" value="1"/>
</dbReference>
<dbReference type="InterPro" id="IPR017970">
    <property type="entry name" value="Homeobox_CS"/>
</dbReference>
<organism evidence="14 15">
    <name type="scientific">Coffea canephora</name>
    <name type="common">Robusta coffee</name>
    <dbReference type="NCBI Taxonomy" id="49390"/>
    <lineage>
        <taxon>Eukaryota</taxon>
        <taxon>Viridiplantae</taxon>
        <taxon>Streptophyta</taxon>
        <taxon>Embryophyta</taxon>
        <taxon>Tracheophyta</taxon>
        <taxon>Spermatophyta</taxon>
        <taxon>Magnoliopsida</taxon>
        <taxon>eudicotyledons</taxon>
        <taxon>Gunneridae</taxon>
        <taxon>Pentapetalae</taxon>
        <taxon>asterids</taxon>
        <taxon>lamiids</taxon>
        <taxon>Gentianales</taxon>
        <taxon>Rubiaceae</taxon>
        <taxon>Ixoroideae</taxon>
        <taxon>Gardenieae complex</taxon>
        <taxon>Bertiereae - Coffeeae clade</taxon>
        <taxon>Coffeeae</taxon>
        <taxon>Coffea</taxon>
    </lineage>
</organism>
<dbReference type="PROSITE" id="PS00027">
    <property type="entry name" value="HOMEOBOX_1"/>
    <property type="match status" value="1"/>
</dbReference>
<evidence type="ECO:0000256" key="4">
    <source>
        <dbReference type="ARBA" id="ARBA00023155"/>
    </source>
</evidence>
<dbReference type="GO" id="GO:0000981">
    <property type="term" value="F:DNA-binding transcription factor activity, RNA polymerase II-specific"/>
    <property type="evidence" value="ECO:0007669"/>
    <property type="project" value="UniProtKB-UniRule"/>
</dbReference>
<keyword evidence="5 10" id="KW-0804">Transcription</keyword>
<feature type="coiled-coil region" evidence="11">
    <location>
        <begin position="141"/>
        <end position="182"/>
    </location>
</feature>
<dbReference type="FunFam" id="1.10.10.60:FF:000144">
    <property type="entry name" value="homeobox-leucine zipper protein ATHB-6-like"/>
    <property type="match status" value="1"/>
</dbReference>
<keyword evidence="6 8" id="KW-0539">Nucleus</keyword>
<dbReference type="OMA" id="CLWMSNS"/>
<feature type="compositionally biased region" description="Polar residues" evidence="12">
    <location>
        <begin position="245"/>
        <end position="254"/>
    </location>
</feature>
<keyword evidence="11" id="KW-0175">Coiled coil</keyword>
<name>A0A068TVH7_COFCA</name>
<evidence type="ECO:0000256" key="7">
    <source>
        <dbReference type="ARBA" id="ARBA00025748"/>
    </source>
</evidence>
<dbReference type="GO" id="GO:0045893">
    <property type="term" value="P:positive regulation of DNA-templated transcription"/>
    <property type="evidence" value="ECO:0007669"/>
    <property type="project" value="TreeGrafter"/>
</dbReference>
<dbReference type="PANTHER" id="PTHR24326:SF606">
    <property type="entry name" value="HOMEOBOX-LEUCINE ZIPPER PROTEIN ATHB-54"/>
    <property type="match status" value="1"/>
</dbReference>
<evidence type="ECO:0000256" key="11">
    <source>
        <dbReference type="SAM" id="Coils"/>
    </source>
</evidence>
<dbReference type="SUPFAM" id="SSF46689">
    <property type="entry name" value="Homeodomain-like"/>
    <property type="match status" value="1"/>
</dbReference>
<evidence type="ECO:0000256" key="3">
    <source>
        <dbReference type="ARBA" id="ARBA00023125"/>
    </source>
</evidence>
<dbReference type="CDD" id="cd00086">
    <property type="entry name" value="homeodomain"/>
    <property type="match status" value="1"/>
</dbReference>
<evidence type="ECO:0000256" key="2">
    <source>
        <dbReference type="ARBA" id="ARBA00023015"/>
    </source>
</evidence>
<accession>A0A068TVH7</accession>
<comment type="similarity">
    <text evidence="7 10">Belongs to the HD-ZIP homeobox family. Class I subfamily.</text>
</comment>
<gene>
    <name evidence="14" type="ORF">GSCOC_T00032169001</name>
</gene>
<protein>
    <recommendedName>
        <fullName evidence="10">Homeobox-leucine zipper protein</fullName>
    </recommendedName>
    <alternativeName>
        <fullName evidence="10">HD-ZIP protein</fullName>
    </alternativeName>
    <alternativeName>
        <fullName evidence="10">Homeodomain transcription factor</fullName>
    </alternativeName>
</protein>
<reference evidence="15" key="1">
    <citation type="journal article" date="2014" name="Science">
        <title>The coffee genome provides insight into the convergent evolution of caffeine biosynthesis.</title>
        <authorList>
            <person name="Denoeud F."/>
            <person name="Carretero-Paulet L."/>
            <person name="Dereeper A."/>
            <person name="Droc G."/>
            <person name="Guyot R."/>
            <person name="Pietrella M."/>
            <person name="Zheng C."/>
            <person name="Alberti A."/>
            <person name="Anthony F."/>
            <person name="Aprea G."/>
            <person name="Aury J.M."/>
            <person name="Bento P."/>
            <person name="Bernard M."/>
            <person name="Bocs S."/>
            <person name="Campa C."/>
            <person name="Cenci A."/>
            <person name="Combes M.C."/>
            <person name="Crouzillat D."/>
            <person name="Da Silva C."/>
            <person name="Daddiego L."/>
            <person name="De Bellis F."/>
            <person name="Dussert S."/>
            <person name="Garsmeur O."/>
            <person name="Gayraud T."/>
            <person name="Guignon V."/>
            <person name="Jahn K."/>
            <person name="Jamilloux V."/>
            <person name="Joet T."/>
            <person name="Labadie K."/>
            <person name="Lan T."/>
            <person name="Leclercq J."/>
            <person name="Lepelley M."/>
            <person name="Leroy T."/>
            <person name="Li L.T."/>
            <person name="Librado P."/>
            <person name="Lopez L."/>
            <person name="Munoz A."/>
            <person name="Noel B."/>
            <person name="Pallavicini A."/>
            <person name="Perrotta G."/>
            <person name="Poncet V."/>
            <person name="Pot D."/>
            <person name="Priyono X."/>
            <person name="Rigoreau M."/>
            <person name="Rouard M."/>
            <person name="Rozas J."/>
            <person name="Tranchant-Dubreuil C."/>
            <person name="VanBuren R."/>
            <person name="Zhang Q."/>
            <person name="Andrade A.C."/>
            <person name="Argout X."/>
            <person name="Bertrand B."/>
            <person name="de Kochko A."/>
            <person name="Graziosi G."/>
            <person name="Henry R.J."/>
            <person name="Jayarama X."/>
            <person name="Ming R."/>
            <person name="Nagai C."/>
            <person name="Rounsley S."/>
            <person name="Sankoff D."/>
            <person name="Giuliano G."/>
            <person name="Albert V.A."/>
            <person name="Wincker P."/>
            <person name="Lashermes P."/>
        </authorList>
    </citation>
    <scope>NUCLEOTIDE SEQUENCE [LARGE SCALE GENOMIC DNA]</scope>
    <source>
        <strain evidence="15">cv. DH200-94</strain>
    </source>
</reference>
<evidence type="ECO:0000256" key="1">
    <source>
        <dbReference type="ARBA" id="ARBA00004123"/>
    </source>
</evidence>
<evidence type="ECO:0000256" key="6">
    <source>
        <dbReference type="ARBA" id="ARBA00023242"/>
    </source>
</evidence>
<sequence>MEGCGGNITGTSSVLLQNERLPCSSHEALDSLWISNSSPPPFHGSTSMVKFGDARGENTREKTFFAQSDKGYDGSESYDNCFHQPEKKRRLTAEQVQFLERSFELENKLDPERKVQLAKDLSLQPRQVAIWFQNRRARYKTKQLEKEYDCLKSSYDKLRADYDTLFKENESLKNEVHSLAEKLVQRERGKAKSEPLDSSTISPLNAEPQKANPIALSPNVPEMPVSVKQEDASSAKSDVFDSDSSHCTDGNHSSLMVPDDSSHVFEPELSDFSQDEDDSLSRSLLQPTGFPPKLEYECYNDLQCNSGNLGFSVEDQSTWFWAY</sequence>
<dbReference type="SMART" id="SM00389">
    <property type="entry name" value="HOX"/>
    <property type="match status" value="1"/>
</dbReference>
<proteinExistence type="inferred from homology"/>
<dbReference type="Gene3D" id="1.10.10.60">
    <property type="entry name" value="Homeodomain-like"/>
    <property type="match status" value="1"/>
</dbReference>
<dbReference type="InterPro" id="IPR003106">
    <property type="entry name" value="Leu_zip_homeo"/>
</dbReference>
<feature type="DNA-binding region" description="Homeobox" evidence="8">
    <location>
        <begin position="84"/>
        <end position="143"/>
    </location>
</feature>
<evidence type="ECO:0000313" key="15">
    <source>
        <dbReference type="Proteomes" id="UP000295252"/>
    </source>
</evidence>
<comment type="subcellular location">
    <subcellularLocation>
        <location evidence="1 8 9">Nucleus</location>
    </subcellularLocation>
</comment>
<feature type="region of interest" description="Disordered" evidence="12">
    <location>
        <begin position="185"/>
        <end position="266"/>
    </location>
</feature>
<keyword evidence="2 10" id="KW-0805">Transcription regulation</keyword>
<keyword evidence="3 8" id="KW-0238">DNA-binding</keyword>
<dbReference type="Proteomes" id="UP000295252">
    <property type="component" value="Chromosome III"/>
</dbReference>